<proteinExistence type="predicted"/>
<evidence type="ECO:0000313" key="2">
    <source>
        <dbReference type="Proteomes" id="UP001500909"/>
    </source>
</evidence>
<name>A0ABN0ZYB8_9ACTN</name>
<comment type="caution">
    <text evidence="1">The sequence shown here is derived from an EMBL/GenBank/DDBJ whole genome shotgun (WGS) entry which is preliminary data.</text>
</comment>
<gene>
    <name evidence="1" type="ORF">GCM10010361_28550</name>
</gene>
<dbReference type="Proteomes" id="UP001500909">
    <property type="component" value="Unassembled WGS sequence"/>
</dbReference>
<organism evidence="1 2">
    <name type="scientific">Streptomyces olivaceiscleroticus</name>
    <dbReference type="NCBI Taxonomy" id="68245"/>
    <lineage>
        <taxon>Bacteria</taxon>
        <taxon>Bacillati</taxon>
        <taxon>Actinomycetota</taxon>
        <taxon>Actinomycetes</taxon>
        <taxon>Kitasatosporales</taxon>
        <taxon>Streptomycetaceae</taxon>
        <taxon>Streptomyces</taxon>
    </lineage>
</organism>
<evidence type="ECO:0000313" key="1">
    <source>
        <dbReference type="EMBL" id="GAA0462963.1"/>
    </source>
</evidence>
<dbReference type="EMBL" id="BAAABY010000023">
    <property type="protein sequence ID" value="GAA0462963.1"/>
    <property type="molecule type" value="Genomic_DNA"/>
</dbReference>
<sequence length="57" mass="5862">MITIILACRPRAAPELTRSETSAAERISTVPDAVSGDVLAGGGEVELTGAFRCRSGT</sequence>
<protein>
    <submittedName>
        <fullName evidence="1">Uncharacterized protein</fullName>
    </submittedName>
</protein>
<accession>A0ABN0ZYB8</accession>
<reference evidence="1 2" key="1">
    <citation type="journal article" date="2019" name="Int. J. Syst. Evol. Microbiol.">
        <title>The Global Catalogue of Microorganisms (GCM) 10K type strain sequencing project: providing services to taxonomists for standard genome sequencing and annotation.</title>
        <authorList>
            <consortium name="The Broad Institute Genomics Platform"/>
            <consortium name="The Broad Institute Genome Sequencing Center for Infectious Disease"/>
            <person name="Wu L."/>
            <person name="Ma J."/>
        </authorList>
    </citation>
    <scope>NUCLEOTIDE SEQUENCE [LARGE SCALE GENOMIC DNA]</scope>
    <source>
        <strain evidence="1 2">JCM 4805</strain>
    </source>
</reference>
<keyword evidence="2" id="KW-1185">Reference proteome</keyword>